<reference evidence="8 9" key="1">
    <citation type="journal article" date="2015" name="Nature">
        <title>rRNA introns, odd ribosomes, and small enigmatic genomes across a large radiation of phyla.</title>
        <authorList>
            <person name="Brown C.T."/>
            <person name="Hug L.A."/>
            <person name="Thomas B.C."/>
            <person name="Sharon I."/>
            <person name="Castelle C.J."/>
            <person name="Singh A."/>
            <person name="Wilkins M.J."/>
            <person name="Williams K.H."/>
            <person name="Banfield J.F."/>
        </authorList>
    </citation>
    <scope>NUCLEOTIDE SEQUENCE [LARGE SCALE GENOMIC DNA]</scope>
</reference>
<dbReference type="GO" id="GO:0009055">
    <property type="term" value="F:electron transfer activity"/>
    <property type="evidence" value="ECO:0007669"/>
    <property type="project" value="UniProtKB-UniRule"/>
</dbReference>
<dbReference type="InterPro" id="IPR051269">
    <property type="entry name" value="Fe-S_cluster_ET"/>
</dbReference>
<evidence type="ECO:0000256" key="1">
    <source>
        <dbReference type="ARBA" id="ARBA00022448"/>
    </source>
</evidence>
<evidence type="ECO:0000313" key="8">
    <source>
        <dbReference type="EMBL" id="KKU48758.1"/>
    </source>
</evidence>
<evidence type="ECO:0000256" key="2">
    <source>
        <dbReference type="ARBA" id="ARBA00022723"/>
    </source>
</evidence>
<accession>A0A0G1T3J0</accession>
<organism evidence="8 9">
    <name type="scientific">candidate division WWE3 bacterium GW2011_GWA2_46_9</name>
    <dbReference type="NCBI Taxonomy" id="1619111"/>
    <lineage>
        <taxon>Bacteria</taxon>
        <taxon>Katanobacteria</taxon>
    </lineage>
</organism>
<evidence type="ECO:0000256" key="6">
    <source>
        <dbReference type="RuleBase" id="RU368020"/>
    </source>
</evidence>
<gene>
    <name evidence="8" type="ORF">UX69_C0011G0008</name>
</gene>
<dbReference type="AlphaFoldDB" id="A0A0G1T3J0"/>
<keyword evidence="1 6" id="KW-0813">Transport</keyword>
<dbReference type="EMBL" id="LCNE01000011">
    <property type="protein sequence ID" value="KKU48758.1"/>
    <property type="molecule type" value="Genomic_DNA"/>
</dbReference>
<dbReference type="Proteomes" id="UP000033946">
    <property type="component" value="Unassembled WGS sequence"/>
</dbReference>
<dbReference type="PANTHER" id="PTHR36923">
    <property type="entry name" value="FERREDOXIN"/>
    <property type="match status" value="1"/>
</dbReference>
<dbReference type="Gene3D" id="3.30.70.20">
    <property type="match status" value="1"/>
</dbReference>
<dbReference type="PRINTS" id="PR00352">
    <property type="entry name" value="3FE4SFRDOXIN"/>
</dbReference>
<evidence type="ECO:0000259" key="7">
    <source>
        <dbReference type="PROSITE" id="PS51379"/>
    </source>
</evidence>
<comment type="function">
    <text evidence="6">Ferredoxins are iron-sulfur proteins that transfer electrons in a wide variety of metabolic reactions.</text>
</comment>
<dbReference type="GO" id="GO:0005506">
    <property type="term" value="F:iron ion binding"/>
    <property type="evidence" value="ECO:0007669"/>
    <property type="project" value="UniProtKB-UniRule"/>
</dbReference>
<keyword evidence="3 6" id="KW-0249">Electron transport</keyword>
<dbReference type="PROSITE" id="PS51379">
    <property type="entry name" value="4FE4S_FER_2"/>
    <property type="match status" value="1"/>
</dbReference>
<evidence type="ECO:0000256" key="4">
    <source>
        <dbReference type="ARBA" id="ARBA00023004"/>
    </source>
</evidence>
<dbReference type="Pfam" id="PF13370">
    <property type="entry name" value="Fer4_13"/>
    <property type="match status" value="1"/>
</dbReference>
<evidence type="ECO:0000256" key="5">
    <source>
        <dbReference type="ARBA" id="ARBA00023014"/>
    </source>
</evidence>
<dbReference type="PANTHER" id="PTHR36923:SF3">
    <property type="entry name" value="FERREDOXIN"/>
    <property type="match status" value="1"/>
</dbReference>
<evidence type="ECO:0000256" key="3">
    <source>
        <dbReference type="ARBA" id="ARBA00022982"/>
    </source>
</evidence>
<proteinExistence type="predicted"/>
<feature type="domain" description="4Fe-4S ferredoxin-type" evidence="7">
    <location>
        <begin position="12"/>
        <end position="40"/>
    </location>
</feature>
<dbReference type="SUPFAM" id="SSF54862">
    <property type="entry name" value="4Fe-4S ferredoxins"/>
    <property type="match status" value="1"/>
</dbReference>
<comment type="caution">
    <text evidence="8">The sequence shown here is derived from an EMBL/GenBank/DDBJ whole genome shotgun (WGS) entry which is preliminary data.</text>
</comment>
<dbReference type="GO" id="GO:0051536">
    <property type="term" value="F:iron-sulfur cluster binding"/>
    <property type="evidence" value="ECO:0007669"/>
    <property type="project" value="UniProtKB-KW"/>
</dbReference>
<sequence>MKNEAPRKRKVHKIVVDRNACIGAATCIIVAPDAFDLDDKNIAIVKPGALDLDDDTLLMAAQSCPTAAIRLYDEDGQRIY</sequence>
<keyword evidence="4 6" id="KW-0408">Iron</keyword>
<evidence type="ECO:0000313" key="9">
    <source>
        <dbReference type="Proteomes" id="UP000033946"/>
    </source>
</evidence>
<dbReference type="InterPro" id="IPR017896">
    <property type="entry name" value="4Fe4S_Fe-S-bd"/>
</dbReference>
<dbReference type="InterPro" id="IPR001080">
    <property type="entry name" value="3Fe4S_ferredoxin"/>
</dbReference>
<keyword evidence="5 6" id="KW-0411">Iron-sulfur</keyword>
<keyword evidence="2 6" id="KW-0479">Metal-binding</keyword>
<protein>
    <recommendedName>
        <fullName evidence="6">Ferredoxin</fullName>
    </recommendedName>
</protein>
<name>A0A0G1T3J0_UNCKA</name>